<feature type="compositionally biased region" description="Gly residues" evidence="1">
    <location>
        <begin position="217"/>
        <end position="233"/>
    </location>
</feature>
<name>A0ABT9RLQ3_9ACTN</name>
<evidence type="ECO:0000313" key="4">
    <source>
        <dbReference type="Proteomes" id="UP001230426"/>
    </source>
</evidence>
<evidence type="ECO:0000313" key="3">
    <source>
        <dbReference type="EMBL" id="MDP9870207.1"/>
    </source>
</evidence>
<keyword evidence="4" id="KW-1185">Reference proteome</keyword>
<dbReference type="Pfam" id="PF00156">
    <property type="entry name" value="Pribosyltran"/>
    <property type="match status" value="1"/>
</dbReference>
<dbReference type="Proteomes" id="UP001230426">
    <property type="component" value="Unassembled WGS sequence"/>
</dbReference>
<dbReference type="InterPro" id="IPR000836">
    <property type="entry name" value="PRTase_dom"/>
</dbReference>
<keyword evidence="3" id="KW-0808">Transferase</keyword>
<evidence type="ECO:0000259" key="2">
    <source>
        <dbReference type="Pfam" id="PF00156"/>
    </source>
</evidence>
<dbReference type="EMBL" id="JAUSRB010000002">
    <property type="protein sequence ID" value="MDP9870207.1"/>
    <property type="molecule type" value="Genomic_DNA"/>
</dbReference>
<dbReference type="GO" id="GO:0016757">
    <property type="term" value="F:glycosyltransferase activity"/>
    <property type="evidence" value="ECO:0007669"/>
    <property type="project" value="UniProtKB-KW"/>
</dbReference>
<reference evidence="3 4" key="1">
    <citation type="submission" date="2023-07" db="EMBL/GenBank/DDBJ databases">
        <title>Sequencing the genomes of 1000 actinobacteria strains.</title>
        <authorList>
            <person name="Klenk H.-P."/>
        </authorList>
    </citation>
    <scope>NUCLEOTIDE SEQUENCE [LARGE SCALE GENOMIC DNA]</scope>
    <source>
        <strain evidence="3 4">DSM 44109</strain>
    </source>
</reference>
<feature type="region of interest" description="Disordered" evidence="1">
    <location>
        <begin position="214"/>
        <end position="233"/>
    </location>
</feature>
<evidence type="ECO:0000256" key="1">
    <source>
        <dbReference type="SAM" id="MobiDB-lite"/>
    </source>
</evidence>
<accession>A0ABT9RLQ3</accession>
<proteinExistence type="predicted"/>
<dbReference type="InterPro" id="IPR029057">
    <property type="entry name" value="PRTase-like"/>
</dbReference>
<dbReference type="Gene3D" id="3.40.50.2020">
    <property type="match status" value="1"/>
</dbReference>
<sequence>MTDRLFQDRRDAGRVLAGLLAHYRDRPGVVVLGLPRGGVPVAYEIARALAAPLDVFLVHKLGVPGHEELAMGAIADGGVIVLNDDIIDGRGLSPETVEKAAERERRAMRRRERLYREARTMPDLAGKTLIVVDDGLATGASMRAAIHALGSLRPARIVAAVPAAPASTCRELAELVDEVVCASTPSPFFAVGQAYVDFTQTGDTEVRELLRAASEAGGPGAGAQSPGGSGAGA</sequence>
<keyword evidence="3" id="KW-0328">Glycosyltransferase</keyword>
<dbReference type="SUPFAM" id="SSF53271">
    <property type="entry name" value="PRTase-like"/>
    <property type="match status" value="1"/>
</dbReference>
<dbReference type="CDD" id="cd06223">
    <property type="entry name" value="PRTases_typeI"/>
    <property type="match status" value="1"/>
</dbReference>
<feature type="domain" description="Phosphoribosyltransferase" evidence="2">
    <location>
        <begin position="26"/>
        <end position="189"/>
    </location>
</feature>
<gene>
    <name evidence="3" type="ORF">J2S55_009473</name>
</gene>
<dbReference type="RefSeq" id="WP_306875153.1">
    <property type="nucleotide sequence ID" value="NZ_JAUSRB010000002.1"/>
</dbReference>
<dbReference type="Gene3D" id="3.30.1310.20">
    <property type="entry name" value="PRTase-like"/>
    <property type="match status" value="1"/>
</dbReference>
<protein>
    <submittedName>
        <fullName evidence="3">Phosphoribosyltransferase</fullName>
    </submittedName>
</protein>
<organism evidence="3 4">
    <name type="scientific">Streptosporangium brasiliense</name>
    <dbReference type="NCBI Taxonomy" id="47480"/>
    <lineage>
        <taxon>Bacteria</taxon>
        <taxon>Bacillati</taxon>
        <taxon>Actinomycetota</taxon>
        <taxon>Actinomycetes</taxon>
        <taxon>Streptosporangiales</taxon>
        <taxon>Streptosporangiaceae</taxon>
        <taxon>Streptosporangium</taxon>
    </lineage>
</organism>
<comment type="caution">
    <text evidence="3">The sequence shown here is derived from an EMBL/GenBank/DDBJ whole genome shotgun (WGS) entry which is preliminary data.</text>
</comment>